<dbReference type="PANTHER" id="PTHR42693">
    <property type="entry name" value="ARYLSULFATASE FAMILY MEMBER"/>
    <property type="match status" value="1"/>
</dbReference>
<evidence type="ECO:0000259" key="4">
    <source>
        <dbReference type="Pfam" id="PF00884"/>
    </source>
</evidence>
<keyword evidence="2" id="KW-0378">Hydrolase</keyword>
<protein>
    <submittedName>
        <fullName evidence="5">Arylsulfatase</fullName>
    </submittedName>
</protein>
<accession>A0A2Z4IJL1</accession>
<dbReference type="CDD" id="cd16151">
    <property type="entry name" value="sulfatase_like"/>
    <property type="match status" value="1"/>
</dbReference>
<organism evidence="5 6">
    <name type="scientific">Echinicola strongylocentroti</name>
    <dbReference type="NCBI Taxonomy" id="1795355"/>
    <lineage>
        <taxon>Bacteria</taxon>
        <taxon>Pseudomonadati</taxon>
        <taxon>Bacteroidota</taxon>
        <taxon>Cytophagia</taxon>
        <taxon>Cytophagales</taxon>
        <taxon>Cyclobacteriaceae</taxon>
        <taxon>Echinicola</taxon>
    </lineage>
</organism>
<evidence type="ECO:0000256" key="3">
    <source>
        <dbReference type="SAM" id="SignalP"/>
    </source>
</evidence>
<evidence type="ECO:0000256" key="1">
    <source>
        <dbReference type="ARBA" id="ARBA00008779"/>
    </source>
</evidence>
<dbReference type="RefSeq" id="WP_112784257.1">
    <property type="nucleotide sequence ID" value="NZ_CP030041.1"/>
</dbReference>
<keyword evidence="3" id="KW-0732">Signal</keyword>
<dbReference type="OrthoDB" id="9764377at2"/>
<dbReference type="EMBL" id="CP030041">
    <property type="protein sequence ID" value="AWW30880.1"/>
    <property type="molecule type" value="Genomic_DNA"/>
</dbReference>
<feature type="domain" description="Sulfatase N-terminal" evidence="4">
    <location>
        <begin position="31"/>
        <end position="339"/>
    </location>
</feature>
<dbReference type="Gene3D" id="3.40.720.10">
    <property type="entry name" value="Alkaline Phosphatase, subunit A"/>
    <property type="match status" value="1"/>
</dbReference>
<evidence type="ECO:0000313" key="6">
    <source>
        <dbReference type="Proteomes" id="UP000248688"/>
    </source>
</evidence>
<dbReference type="PANTHER" id="PTHR42693:SF53">
    <property type="entry name" value="ENDO-4-O-SULFATASE"/>
    <property type="match status" value="1"/>
</dbReference>
<feature type="signal peptide" evidence="3">
    <location>
        <begin position="1"/>
        <end position="21"/>
    </location>
</feature>
<dbReference type="KEGG" id="est:DN752_12500"/>
<reference evidence="5 6" key="1">
    <citation type="submission" date="2018-06" db="EMBL/GenBank/DDBJ databases">
        <title>Echinicola strongylocentroti sp. nov., isolated from a sea urchin Strongylocentrotus intermedius.</title>
        <authorList>
            <person name="Bae S.S."/>
        </authorList>
    </citation>
    <scope>NUCLEOTIDE SEQUENCE [LARGE SCALE GENOMIC DNA]</scope>
    <source>
        <strain evidence="5 6">MEBiC08714</strain>
    </source>
</reference>
<comment type="similarity">
    <text evidence="1">Belongs to the sulfatase family.</text>
</comment>
<evidence type="ECO:0000256" key="2">
    <source>
        <dbReference type="ARBA" id="ARBA00022801"/>
    </source>
</evidence>
<sequence>MSYKTKILIGLMLFVAFNSYAFQHGEPTATPNIILIMADDLGYETLGVNGGQSYQTPNLDKMAQDGMNFTQCYATPLCTTSRVQLMTGKYNFRNYIGFGLLDPKEKTFAHYLKESGYSTLIAGKWQLYGNAHQQELAGGKVGTTPEMAGFDDYCLWQIKQLGSRYKAPLITSPRKTFAYKGAFGPDIFTNYITDFIEENTDEPFFVYYPMVLTHDPFVPTPDDPDFGDFDAASKVNDPAYFGQMVNYMDKLIGRIWSKVDSLGIAEDTLIIFIGDNGTDNDIISLVDNKSFQGDKGQPTIAGTHVPMIAYWKGHIDEGKVNENLVDFTDFLPTLMEAAQVKQEDAPTDGISFYPQLINQVSKTRKWVFCHYDPHWGKFKKSRYVHDERLMLYDDGRIFNLINDPLEMSTTQEDALNQLDKKKLKEFKEVLDNYQ</sequence>
<name>A0A2Z4IJL1_9BACT</name>
<dbReference type="AlphaFoldDB" id="A0A2Z4IJL1"/>
<proteinExistence type="inferred from homology"/>
<evidence type="ECO:0000313" key="5">
    <source>
        <dbReference type="EMBL" id="AWW30880.1"/>
    </source>
</evidence>
<dbReference type="Proteomes" id="UP000248688">
    <property type="component" value="Chromosome"/>
</dbReference>
<dbReference type="SUPFAM" id="SSF53649">
    <property type="entry name" value="Alkaline phosphatase-like"/>
    <property type="match status" value="1"/>
</dbReference>
<keyword evidence="6" id="KW-1185">Reference proteome</keyword>
<dbReference type="InterPro" id="IPR050738">
    <property type="entry name" value="Sulfatase"/>
</dbReference>
<dbReference type="InterPro" id="IPR000917">
    <property type="entry name" value="Sulfatase_N"/>
</dbReference>
<feature type="chain" id="PRO_5016243489" evidence="3">
    <location>
        <begin position="22"/>
        <end position="434"/>
    </location>
</feature>
<dbReference type="Pfam" id="PF00884">
    <property type="entry name" value="Sulfatase"/>
    <property type="match status" value="1"/>
</dbReference>
<gene>
    <name evidence="5" type="ORF">DN752_12500</name>
</gene>
<dbReference type="InterPro" id="IPR017850">
    <property type="entry name" value="Alkaline_phosphatase_core_sf"/>
</dbReference>
<dbReference type="GO" id="GO:0004065">
    <property type="term" value="F:arylsulfatase activity"/>
    <property type="evidence" value="ECO:0007669"/>
    <property type="project" value="TreeGrafter"/>
</dbReference>